<keyword evidence="1" id="KW-0812">Transmembrane</keyword>
<dbReference type="Proteomes" id="UP000038045">
    <property type="component" value="Unplaced"/>
</dbReference>
<evidence type="ECO:0000256" key="1">
    <source>
        <dbReference type="SAM" id="Phobius"/>
    </source>
</evidence>
<organism evidence="2 3">
    <name type="scientific">Parastrongyloides trichosuri</name>
    <name type="common">Possum-specific nematode worm</name>
    <dbReference type="NCBI Taxonomy" id="131310"/>
    <lineage>
        <taxon>Eukaryota</taxon>
        <taxon>Metazoa</taxon>
        <taxon>Ecdysozoa</taxon>
        <taxon>Nematoda</taxon>
        <taxon>Chromadorea</taxon>
        <taxon>Rhabditida</taxon>
        <taxon>Tylenchina</taxon>
        <taxon>Panagrolaimomorpha</taxon>
        <taxon>Strongyloidoidea</taxon>
        <taxon>Strongyloididae</taxon>
        <taxon>Parastrongyloides</taxon>
    </lineage>
</organism>
<keyword evidence="1" id="KW-0472">Membrane</keyword>
<dbReference type="WBParaSite" id="PTRK_0001625000.1">
    <property type="protein sequence ID" value="PTRK_0001625000.1"/>
    <property type="gene ID" value="PTRK_0001625000"/>
</dbReference>
<dbReference type="AlphaFoldDB" id="A0A0N5A3P6"/>
<feature type="transmembrane region" description="Helical" evidence="1">
    <location>
        <begin position="52"/>
        <end position="74"/>
    </location>
</feature>
<name>A0A0N5A3P6_PARTI</name>
<dbReference type="PANTHER" id="PTHR38640:SF1">
    <property type="entry name" value="GEO09659P1"/>
    <property type="match status" value="1"/>
</dbReference>
<dbReference type="STRING" id="131310.A0A0N5A3P6"/>
<dbReference type="PANTHER" id="PTHR38640">
    <property type="entry name" value="GEO09659P1"/>
    <property type="match status" value="1"/>
</dbReference>
<keyword evidence="2" id="KW-1185">Reference proteome</keyword>
<protein>
    <submittedName>
        <fullName evidence="3">Uncharacterized protein</fullName>
    </submittedName>
</protein>
<accession>A0A0N5A3P6</accession>
<evidence type="ECO:0000313" key="3">
    <source>
        <dbReference type="WBParaSite" id="PTRK_0001625000.1"/>
    </source>
</evidence>
<evidence type="ECO:0000313" key="2">
    <source>
        <dbReference type="Proteomes" id="UP000038045"/>
    </source>
</evidence>
<proteinExistence type="predicted"/>
<sequence length="159" mass="18013">MRAQSWVTWLSKPINTTNLLSYYIPLTGVGAHSLFTAQLFSPTLLKNIFNEYEYAASRSLMAASLVGSGLFLFYRPHLCKTPTWSRVEYSVLGSVIYNFGSLLLAIFIKPFIPKKSSIALKTTFAFGITTLLASRTLKYLNHIDEKTVIKNEYTFDHLE</sequence>
<feature type="transmembrane region" description="Helical" evidence="1">
    <location>
        <begin position="20"/>
        <end position="40"/>
    </location>
</feature>
<keyword evidence="1" id="KW-1133">Transmembrane helix</keyword>
<reference evidence="3" key="1">
    <citation type="submission" date="2017-02" db="UniProtKB">
        <authorList>
            <consortium name="WormBaseParasite"/>
        </authorList>
    </citation>
    <scope>IDENTIFICATION</scope>
</reference>
<feature type="transmembrane region" description="Helical" evidence="1">
    <location>
        <begin position="94"/>
        <end position="112"/>
    </location>
</feature>